<dbReference type="EMBL" id="WBJZ01000034">
    <property type="protein sequence ID" value="KAB1652165.1"/>
    <property type="molecule type" value="Genomic_DNA"/>
</dbReference>
<proteinExistence type="predicted"/>
<feature type="transmembrane region" description="Helical" evidence="6">
    <location>
        <begin position="65"/>
        <end position="90"/>
    </location>
</feature>
<evidence type="ECO:0000256" key="1">
    <source>
        <dbReference type="ARBA" id="ARBA00004651"/>
    </source>
</evidence>
<dbReference type="AlphaFoldDB" id="A0A7J5BM51"/>
<protein>
    <submittedName>
        <fullName evidence="7">APC family permease</fullName>
    </submittedName>
</protein>
<dbReference type="InterPro" id="IPR050367">
    <property type="entry name" value="APC_superfamily"/>
</dbReference>
<dbReference type="Pfam" id="PF13520">
    <property type="entry name" value="AA_permease_2"/>
    <property type="match status" value="1"/>
</dbReference>
<feature type="transmembrane region" description="Helical" evidence="6">
    <location>
        <begin position="162"/>
        <end position="181"/>
    </location>
</feature>
<evidence type="ECO:0000313" key="7">
    <source>
        <dbReference type="EMBL" id="KAB1652165.1"/>
    </source>
</evidence>
<dbReference type="OrthoDB" id="259687at2"/>
<feature type="transmembrane region" description="Helical" evidence="6">
    <location>
        <begin position="96"/>
        <end position="114"/>
    </location>
</feature>
<keyword evidence="8" id="KW-1185">Reference proteome</keyword>
<reference evidence="7 8" key="1">
    <citation type="submission" date="2019-09" db="EMBL/GenBank/DDBJ databases">
        <title>Phylogeny of genus Pseudoclavibacter and closely related genus.</title>
        <authorList>
            <person name="Li Y."/>
        </authorList>
    </citation>
    <scope>NUCLEOTIDE SEQUENCE [LARGE SCALE GENOMIC DNA]</scope>
    <source>
        <strain evidence="7 8">DSM 23821</strain>
    </source>
</reference>
<dbReference type="PANTHER" id="PTHR42770">
    <property type="entry name" value="AMINO ACID TRANSPORTER-RELATED"/>
    <property type="match status" value="1"/>
</dbReference>
<dbReference type="PIRSF" id="PIRSF006060">
    <property type="entry name" value="AA_transporter"/>
    <property type="match status" value="1"/>
</dbReference>
<gene>
    <name evidence="7" type="ORF">F8O01_17145</name>
</gene>
<dbReference type="InterPro" id="IPR002293">
    <property type="entry name" value="AA/rel_permease1"/>
</dbReference>
<keyword evidence="3 6" id="KW-0812">Transmembrane</keyword>
<feature type="transmembrane region" description="Helical" evidence="6">
    <location>
        <begin position="244"/>
        <end position="276"/>
    </location>
</feature>
<evidence type="ECO:0000313" key="8">
    <source>
        <dbReference type="Proteomes" id="UP000467240"/>
    </source>
</evidence>
<keyword evidence="4 6" id="KW-1133">Transmembrane helix</keyword>
<comment type="caution">
    <text evidence="7">The sequence shown here is derived from an EMBL/GenBank/DDBJ whole genome shotgun (WGS) entry which is preliminary data.</text>
</comment>
<sequence length="398" mass="39961">MLGAGVFVAFAPAAAAAGAWLLLGLLVAALVASANAISTAQLAARNPRSGGAYVFGRERLGPWPGFVAGWAFVAGKVASCAAMALAAASYLVPEWLVKPLATTVVVLLTAVNLAGITRTAAVTRVLLGIVLAILALVVTAGAVALGASGFSFGAADAPAEAVGPSAVLGSAGVLFFAFAGYARVATLGEEVREPERTIPRAVIASLLSALVVYAVVGGVALAVLGPSRLAGSTAPLVDVVTASGWSWCVPLVRAGAAVAALGALLALIAGIGRTAFAMAREGDLPRSLAVVRARTGVPHRAEVAAGLGVILLVWTVDLGFAIVLSSFSVLVYYLVADLAAFTQPSHERLAPRVVQVFGVVGCAVLAVTLPWQAIVLGGCVLAAGLLVRAAVLVRRRGR</sequence>
<comment type="subcellular location">
    <subcellularLocation>
        <location evidence="1">Cell membrane</location>
        <topology evidence="1">Multi-pass membrane protein</topology>
    </subcellularLocation>
</comment>
<keyword evidence="5 6" id="KW-0472">Membrane</keyword>
<dbReference type="GO" id="GO:0016020">
    <property type="term" value="C:membrane"/>
    <property type="evidence" value="ECO:0007669"/>
    <property type="project" value="UniProtKB-SubCell"/>
</dbReference>
<dbReference type="GO" id="GO:0055085">
    <property type="term" value="P:transmembrane transport"/>
    <property type="evidence" value="ECO:0007669"/>
    <property type="project" value="InterPro"/>
</dbReference>
<keyword evidence="2" id="KW-1003">Cell membrane</keyword>
<dbReference type="Gene3D" id="1.20.1740.10">
    <property type="entry name" value="Amino acid/polyamine transporter I"/>
    <property type="match status" value="1"/>
</dbReference>
<feature type="transmembrane region" description="Helical" evidence="6">
    <location>
        <begin position="202"/>
        <end position="224"/>
    </location>
</feature>
<feature type="transmembrane region" description="Helical" evidence="6">
    <location>
        <begin position="373"/>
        <end position="393"/>
    </location>
</feature>
<feature type="transmembrane region" description="Helical" evidence="6">
    <location>
        <begin position="25"/>
        <end position="44"/>
    </location>
</feature>
<organism evidence="7 8">
    <name type="scientific">Pseudoclavibacter chungangensis</name>
    <dbReference type="NCBI Taxonomy" id="587635"/>
    <lineage>
        <taxon>Bacteria</taxon>
        <taxon>Bacillati</taxon>
        <taxon>Actinomycetota</taxon>
        <taxon>Actinomycetes</taxon>
        <taxon>Micrococcales</taxon>
        <taxon>Microbacteriaceae</taxon>
        <taxon>Pseudoclavibacter</taxon>
    </lineage>
</organism>
<evidence type="ECO:0000256" key="6">
    <source>
        <dbReference type="SAM" id="Phobius"/>
    </source>
</evidence>
<evidence type="ECO:0000256" key="5">
    <source>
        <dbReference type="ARBA" id="ARBA00023136"/>
    </source>
</evidence>
<feature type="transmembrane region" description="Helical" evidence="6">
    <location>
        <begin position="126"/>
        <end position="150"/>
    </location>
</feature>
<dbReference type="PANTHER" id="PTHR42770:SF7">
    <property type="entry name" value="MEMBRANE PROTEIN"/>
    <property type="match status" value="1"/>
</dbReference>
<dbReference type="Proteomes" id="UP000467240">
    <property type="component" value="Unassembled WGS sequence"/>
</dbReference>
<name>A0A7J5BM51_9MICO</name>
<feature type="transmembrane region" description="Helical" evidence="6">
    <location>
        <begin position="297"/>
        <end position="314"/>
    </location>
</feature>
<evidence type="ECO:0000256" key="2">
    <source>
        <dbReference type="ARBA" id="ARBA00022475"/>
    </source>
</evidence>
<accession>A0A7J5BM51</accession>
<evidence type="ECO:0000256" key="4">
    <source>
        <dbReference type="ARBA" id="ARBA00022989"/>
    </source>
</evidence>
<evidence type="ECO:0000256" key="3">
    <source>
        <dbReference type="ARBA" id="ARBA00022692"/>
    </source>
</evidence>